<dbReference type="GO" id="GO:0000921">
    <property type="term" value="P:septin ring assembly"/>
    <property type="evidence" value="ECO:0007669"/>
    <property type="project" value="InterPro"/>
</dbReference>
<dbReference type="GO" id="GO:0005886">
    <property type="term" value="C:plasma membrane"/>
    <property type="evidence" value="ECO:0007669"/>
    <property type="project" value="UniProtKB-SubCell"/>
</dbReference>
<keyword evidence="8" id="KW-0131">Cell cycle</keyword>
<gene>
    <name evidence="10" type="ORF">SAMN05192557_0637</name>
</gene>
<keyword evidence="5" id="KW-0175">Coiled coil</keyword>
<keyword evidence="11" id="KW-1185">Reference proteome</keyword>
<evidence type="ECO:0000256" key="2">
    <source>
        <dbReference type="ARBA" id="ARBA00022618"/>
    </source>
</evidence>
<sequence>MWVYILIGIIVVLIIAVGILLYIRNMKKNEVENLISELERVRLLPFDQSIAKMKQFNMHGEAEQKTNEWIDGWHHSLDVNGNSAEEKLEQSKLLLEQFKFNDAKENMQVAEGEIKTVQENFDSMVDGIDNLSNLNKQSERLYTESDKLFREAKRDVLANGHQYGESERPLERLILSFEPELKEYKKLTNDGNYYTANQHINDIKEDLESLRENMLAIPNMIRVVQKELPNQFQDIRFGCRELKSQGYDLEHVQVENTLSDLKFKLNEIEPLITQLELEEAQERIDAINGTMDEMLELVEHEVKAKATVEEYQKKISDKLFKAKDTNYVLRTEIDYIKDQFYVNEADAHSVHKFENEIENLIDIYDDIVTETKKNITRYSRLVDNVEHIKVNIDEINNEQEAIQDYFVTLREDEKEATENSAYIEKRKDQIYRDLTMANLTSVPERFVVMKHELDVNLAEIVKYFERRPMNIKLIKDKVNHVMIDLNKFEQEVYEVLYEAGLTELMIQYGNRYRTSDEAFNSRLEEAERLFSDNRYKRALEIVQDALEKVEPGAVNKIINAFENENN</sequence>
<evidence type="ECO:0000256" key="5">
    <source>
        <dbReference type="ARBA" id="ARBA00023054"/>
    </source>
</evidence>
<evidence type="ECO:0000256" key="9">
    <source>
        <dbReference type="SAM" id="Phobius"/>
    </source>
</evidence>
<evidence type="ECO:0000256" key="4">
    <source>
        <dbReference type="ARBA" id="ARBA00022989"/>
    </source>
</evidence>
<dbReference type="Proteomes" id="UP000243605">
    <property type="component" value="Unassembled WGS sequence"/>
</dbReference>
<evidence type="ECO:0000256" key="1">
    <source>
        <dbReference type="ARBA" id="ARBA00004162"/>
    </source>
</evidence>
<evidence type="ECO:0000313" key="11">
    <source>
        <dbReference type="Proteomes" id="UP000243605"/>
    </source>
</evidence>
<keyword evidence="2" id="KW-0132">Cell division</keyword>
<organism evidence="10 11">
    <name type="scientific">Aliicoccus persicus</name>
    <dbReference type="NCBI Taxonomy" id="930138"/>
    <lineage>
        <taxon>Bacteria</taxon>
        <taxon>Bacillati</taxon>
        <taxon>Bacillota</taxon>
        <taxon>Bacilli</taxon>
        <taxon>Bacillales</taxon>
        <taxon>Staphylococcaceae</taxon>
        <taxon>Aliicoccus</taxon>
    </lineage>
</organism>
<dbReference type="Pfam" id="PF06160">
    <property type="entry name" value="EzrA"/>
    <property type="match status" value="1"/>
</dbReference>
<dbReference type="EMBL" id="FOIT01000001">
    <property type="protein sequence ID" value="SEV87231.1"/>
    <property type="molecule type" value="Genomic_DNA"/>
</dbReference>
<keyword evidence="6 9" id="KW-0472">Membrane</keyword>
<keyword evidence="4 9" id="KW-1133">Transmembrane helix</keyword>
<dbReference type="GO" id="GO:0005940">
    <property type="term" value="C:septin ring"/>
    <property type="evidence" value="ECO:0007669"/>
    <property type="project" value="InterPro"/>
</dbReference>
<accession>A0A662Z1V2</accession>
<feature type="transmembrane region" description="Helical" evidence="9">
    <location>
        <begin position="6"/>
        <end position="23"/>
    </location>
</feature>
<evidence type="ECO:0000256" key="8">
    <source>
        <dbReference type="ARBA" id="ARBA00023306"/>
    </source>
</evidence>
<evidence type="ECO:0000256" key="6">
    <source>
        <dbReference type="ARBA" id="ARBA00023136"/>
    </source>
</evidence>
<dbReference type="RefSeq" id="WP_091473808.1">
    <property type="nucleotide sequence ID" value="NZ_FOIT01000001.1"/>
</dbReference>
<comment type="subcellular location">
    <subcellularLocation>
        <location evidence="1">Cell membrane</location>
        <topology evidence="1">Single-pass membrane protein</topology>
    </subcellularLocation>
</comment>
<proteinExistence type="predicted"/>
<name>A0A662Z1V2_9STAP</name>
<dbReference type="GO" id="GO:0000917">
    <property type="term" value="P:division septum assembly"/>
    <property type="evidence" value="ECO:0007669"/>
    <property type="project" value="UniProtKB-KW"/>
</dbReference>
<dbReference type="AlphaFoldDB" id="A0A662Z1V2"/>
<reference evidence="10 11" key="1">
    <citation type="submission" date="2016-10" db="EMBL/GenBank/DDBJ databases">
        <authorList>
            <person name="Varghese N."/>
            <person name="Submissions S."/>
        </authorList>
    </citation>
    <scope>NUCLEOTIDE SEQUENCE [LARGE SCALE GENOMIC DNA]</scope>
    <source>
        <strain evidence="10 11">IBRC-M10081</strain>
    </source>
</reference>
<evidence type="ECO:0000313" key="10">
    <source>
        <dbReference type="EMBL" id="SEV87231.1"/>
    </source>
</evidence>
<protein>
    <submittedName>
        <fullName evidence="10">Septation ring formation regulator</fullName>
    </submittedName>
</protein>
<keyword evidence="7" id="KW-0717">Septation</keyword>
<dbReference type="OrthoDB" id="1654473at2"/>
<keyword evidence="3 9" id="KW-0812">Transmembrane</keyword>
<evidence type="ECO:0000256" key="3">
    <source>
        <dbReference type="ARBA" id="ARBA00022692"/>
    </source>
</evidence>
<dbReference type="InterPro" id="IPR010379">
    <property type="entry name" value="EzrA"/>
</dbReference>
<evidence type="ECO:0000256" key="7">
    <source>
        <dbReference type="ARBA" id="ARBA00023210"/>
    </source>
</evidence>